<comment type="caution">
    <text evidence="1">The sequence shown here is derived from an EMBL/GenBank/DDBJ whole genome shotgun (WGS) entry which is preliminary data.</text>
</comment>
<organism evidence="1 2">
    <name type="scientific">Paramarasmius palmivorus</name>
    <dbReference type="NCBI Taxonomy" id="297713"/>
    <lineage>
        <taxon>Eukaryota</taxon>
        <taxon>Fungi</taxon>
        <taxon>Dikarya</taxon>
        <taxon>Basidiomycota</taxon>
        <taxon>Agaricomycotina</taxon>
        <taxon>Agaricomycetes</taxon>
        <taxon>Agaricomycetidae</taxon>
        <taxon>Agaricales</taxon>
        <taxon>Marasmiineae</taxon>
        <taxon>Marasmiaceae</taxon>
        <taxon>Paramarasmius</taxon>
    </lineage>
</organism>
<keyword evidence="2" id="KW-1185">Reference proteome</keyword>
<protein>
    <submittedName>
        <fullName evidence="1">Uncharacterized protein</fullName>
    </submittedName>
</protein>
<sequence>MLLRILELASLCRFTDAKAQMQISIGWLVFAMAIEAMKALEPSGLILEASGLVCSSLASRNWNNKEMVL</sequence>
<reference evidence="1 2" key="1">
    <citation type="submission" date="2024-01" db="EMBL/GenBank/DDBJ databases">
        <title>A draft genome for a cacao thread blight-causing isolate of Paramarasmius palmivorus.</title>
        <authorList>
            <person name="Baruah I.K."/>
            <person name="Bukari Y."/>
            <person name="Amoako-Attah I."/>
            <person name="Meinhardt L.W."/>
            <person name="Bailey B.A."/>
            <person name="Cohen S.P."/>
        </authorList>
    </citation>
    <scope>NUCLEOTIDE SEQUENCE [LARGE SCALE GENOMIC DNA]</scope>
    <source>
        <strain evidence="1 2">GH-12</strain>
    </source>
</reference>
<name>A0AAW0BC91_9AGAR</name>
<proteinExistence type="predicted"/>
<evidence type="ECO:0000313" key="1">
    <source>
        <dbReference type="EMBL" id="KAK7023411.1"/>
    </source>
</evidence>
<evidence type="ECO:0000313" key="2">
    <source>
        <dbReference type="Proteomes" id="UP001383192"/>
    </source>
</evidence>
<dbReference type="AlphaFoldDB" id="A0AAW0BC91"/>
<gene>
    <name evidence="1" type="ORF">VNI00_016769</name>
</gene>
<dbReference type="Proteomes" id="UP001383192">
    <property type="component" value="Unassembled WGS sequence"/>
</dbReference>
<dbReference type="EMBL" id="JAYKXP010000140">
    <property type="protein sequence ID" value="KAK7023411.1"/>
    <property type="molecule type" value="Genomic_DNA"/>
</dbReference>
<accession>A0AAW0BC91</accession>